<dbReference type="PANTHER" id="PTHR12832">
    <property type="entry name" value="TESTIS-SPECIFIC PROTEIN PBS13 T-COMPLEX 11"/>
    <property type="match status" value="1"/>
</dbReference>
<feature type="region of interest" description="Disordered" evidence="2">
    <location>
        <begin position="1"/>
        <end position="68"/>
    </location>
</feature>
<evidence type="ECO:0000256" key="1">
    <source>
        <dbReference type="ARBA" id="ARBA00010954"/>
    </source>
</evidence>
<dbReference type="GeneID" id="96008433"/>
<dbReference type="GO" id="GO:0010737">
    <property type="term" value="P:protein kinase A signaling"/>
    <property type="evidence" value="ECO:0007669"/>
    <property type="project" value="TreeGrafter"/>
</dbReference>
<dbReference type="AlphaFoldDB" id="A0AB34KIL5"/>
<protein>
    <submittedName>
        <fullName evidence="3">Uncharacterized protein</fullName>
    </submittedName>
</protein>
<gene>
    <name evidence="3" type="ORF">WHR41_06990</name>
</gene>
<organism evidence="3 4">
    <name type="scientific">Cladosporium halotolerans</name>
    <dbReference type="NCBI Taxonomy" id="1052096"/>
    <lineage>
        <taxon>Eukaryota</taxon>
        <taxon>Fungi</taxon>
        <taxon>Dikarya</taxon>
        <taxon>Ascomycota</taxon>
        <taxon>Pezizomycotina</taxon>
        <taxon>Dothideomycetes</taxon>
        <taxon>Dothideomycetidae</taxon>
        <taxon>Cladosporiales</taxon>
        <taxon>Cladosporiaceae</taxon>
        <taxon>Cladosporium</taxon>
    </lineage>
</organism>
<feature type="region of interest" description="Disordered" evidence="2">
    <location>
        <begin position="631"/>
        <end position="679"/>
    </location>
</feature>
<evidence type="ECO:0000313" key="3">
    <source>
        <dbReference type="EMBL" id="KAL1584608.1"/>
    </source>
</evidence>
<proteinExistence type="inferred from homology"/>
<evidence type="ECO:0000313" key="4">
    <source>
        <dbReference type="Proteomes" id="UP000803884"/>
    </source>
</evidence>
<name>A0AB34KIL5_9PEZI</name>
<dbReference type="EMBL" id="JAAQHG020000025">
    <property type="protein sequence ID" value="KAL1584608.1"/>
    <property type="molecule type" value="Genomic_DNA"/>
</dbReference>
<accession>A0AB34KIL5</accession>
<feature type="compositionally biased region" description="Acidic residues" evidence="2">
    <location>
        <begin position="653"/>
        <end position="664"/>
    </location>
</feature>
<comment type="similarity">
    <text evidence="1">Belongs to the TCP11 family.</text>
</comment>
<feature type="compositionally biased region" description="Basic and acidic residues" evidence="2">
    <location>
        <begin position="42"/>
        <end position="53"/>
    </location>
</feature>
<dbReference type="PANTHER" id="PTHR12832:SF11">
    <property type="entry name" value="LD23868P"/>
    <property type="match status" value="1"/>
</dbReference>
<dbReference type="Pfam" id="PF05794">
    <property type="entry name" value="Tcp11"/>
    <property type="match status" value="1"/>
</dbReference>
<reference evidence="3 4" key="1">
    <citation type="journal article" date="2020" name="Microbiol. Resour. Announc.">
        <title>Draft Genome Sequence of a Cladosporium Species Isolated from the Mesophotic Ascidian Didemnum maculosum.</title>
        <authorList>
            <person name="Gioti A."/>
            <person name="Siaperas R."/>
            <person name="Nikolaivits E."/>
            <person name="Le Goff G."/>
            <person name="Ouazzani J."/>
            <person name="Kotoulas G."/>
            <person name="Topakas E."/>
        </authorList>
    </citation>
    <scope>NUCLEOTIDE SEQUENCE [LARGE SCALE GENOMIC DNA]</scope>
    <source>
        <strain evidence="3 4">TM138-S3</strain>
    </source>
</reference>
<dbReference type="RefSeq" id="XP_069227714.1">
    <property type="nucleotide sequence ID" value="XM_069375595.1"/>
</dbReference>
<comment type="caution">
    <text evidence="3">The sequence shown here is derived from an EMBL/GenBank/DDBJ whole genome shotgun (WGS) entry which is preliminary data.</text>
</comment>
<keyword evidence="4" id="KW-1185">Reference proteome</keyword>
<dbReference type="InterPro" id="IPR008862">
    <property type="entry name" value="Tcp11"/>
</dbReference>
<dbReference type="Proteomes" id="UP000803884">
    <property type="component" value="Unassembled WGS sequence"/>
</dbReference>
<feature type="compositionally biased region" description="Basic and acidic residues" evidence="2">
    <location>
        <begin position="631"/>
        <end position="643"/>
    </location>
</feature>
<feature type="compositionally biased region" description="Polar residues" evidence="2">
    <location>
        <begin position="1"/>
        <end position="11"/>
    </location>
</feature>
<feature type="compositionally biased region" description="Polar residues" evidence="2">
    <location>
        <begin position="54"/>
        <end position="67"/>
    </location>
</feature>
<evidence type="ECO:0000256" key="2">
    <source>
        <dbReference type="SAM" id="MobiDB-lite"/>
    </source>
</evidence>
<sequence length="679" mass="76282">MAPSANTNSMSNREKASPASHGRQHSTSMDVQDRSAAGRNRTLSDARECRHVTTESTGPIKPTQQDNGCLFADSKTTTPSISMTTNLEHDIQLEIDRHLQESGERGMDRFLAFRNASLLPPITPDSLAELDMLRIVHNPKLRHDVNFDRELHFRPNLDGDRGKKKIKSADDYWKALEAELYMLDLAQRALLQPDGVTDPAYWVSVMRESRKRLPTVFQVVLEILKTLVPDQDQAKIEDRLDVDLLIQQIDKGVCDLVELANWLGKVLKNHCAPMRDGLVDKMRKSITRGAQQADPKVMVDGLKKLLNLLEAMKLDVANHQIRHMRPLLIADTINFQKRYNDHRIGLGKLDPDSSRSWLEREYESLSLIEKAPFTYLDALTHALLRDLIFCSSTTSLTATFYLDLDRLRTIRVDLHNIICHGVCGDVLVQLLERGTMRSEVPKALAALRKSLTAIVGSQGLWIDRVENVAVEIVRIALELEGRAHPFDADLAGLAEQRLRQDLEPTSLAFGKHAQDMLERLLPQARQCVNTHCRLPAVELQEALVPPLLPPAPSHSFGMGAILEPVGIARSNDPETELVRRFTHVVVLHWQVWADLVYLVEPEPEYGLSSPAPSSSPEPVVRAFFEEGHKFLPKHVTTESEDHGMPTPAPSPDPETDLTDADPTDFMEGQTPFFPSDDHH</sequence>